<evidence type="ECO:0000256" key="1">
    <source>
        <dbReference type="SAM" id="MobiDB-lite"/>
    </source>
</evidence>
<evidence type="ECO:0000313" key="3">
    <source>
        <dbReference type="Proteomes" id="UP000287166"/>
    </source>
</evidence>
<dbReference type="EMBL" id="BFAD01000009">
    <property type="protein sequence ID" value="GBE86629.1"/>
    <property type="molecule type" value="Genomic_DNA"/>
</dbReference>
<proteinExistence type="predicted"/>
<dbReference type="RefSeq" id="XP_027617542.1">
    <property type="nucleotide sequence ID" value="XM_027761741.1"/>
</dbReference>
<accession>A0A401GWT1</accession>
<organism evidence="2 3">
    <name type="scientific">Sparassis crispa</name>
    <dbReference type="NCBI Taxonomy" id="139825"/>
    <lineage>
        <taxon>Eukaryota</taxon>
        <taxon>Fungi</taxon>
        <taxon>Dikarya</taxon>
        <taxon>Basidiomycota</taxon>
        <taxon>Agaricomycotina</taxon>
        <taxon>Agaricomycetes</taxon>
        <taxon>Polyporales</taxon>
        <taxon>Sparassidaceae</taxon>
        <taxon>Sparassis</taxon>
    </lineage>
</organism>
<dbReference type="Proteomes" id="UP000287166">
    <property type="component" value="Unassembled WGS sequence"/>
</dbReference>
<feature type="region of interest" description="Disordered" evidence="1">
    <location>
        <begin position="1"/>
        <end position="26"/>
    </location>
</feature>
<dbReference type="InParanoid" id="A0A401GWT1"/>
<reference evidence="2 3" key="1">
    <citation type="journal article" date="2018" name="Sci. Rep.">
        <title>Genome sequence of the cauliflower mushroom Sparassis crispa (Hanabiratake) and its association with beneficial usage.</title>
        <authorList>
            <person name="Kiyama R."/>
            <person name="Furutani Y."/>
            <person name="Kawaguchi K."/>
            <person name="Nakanishi T."/>
        </authorList>
    </citation>
    <scope>NUCLEOTIDE SEQUENCE [LARGE SCALE GENOMIC DNA]</scope>
</reference>
<sequence>MAQPSTPRPPDGPYSSPPAPPMRRSSLDRVHQMSALYVNIDASIHPRTPNVARRNPFPEYFKTPHPFLAPSVASRLYATHTPPSLSTASAMHS</sequence>
<comment type="caution">
    <text evidence="2">The sequence shown here is derived from an EMBL/GenBank/DDBJ whole genome shotgun (WGS) entry which is preliminary data.</text>
</comment>
<dbReference type="GeneID" id="38783546"/>
<dbReference type="AlphaFoldDB" id="A0A401GWT1"/>
<protein>
    <submittedName>
        <fullName evidence="2">Uncharacterized protein</fullName>
    </submittedName>
</protein>
<name>A0A401GWT1_9APHY</name>
<gene>
    <name evidence="2" type="ORF">SCP_0905080</name>
</gene>
<evidence type="ECO:0000313" key="2">
    <source>
        <dbReference type="EMBL" id="GBE86629.1"/>
    </source>
</evidence>
<keyword evidence="3" id="KW-1185">Reference proteome</keyword>
<feature type="compositionally biased region" description="Pro residues" evidence="1">
    <location>
        <begin position="1"/>
        <end position="21"/>
    </location>
</feature>